<evidence type="ECO:0000259" key="5">
    <source>
        <dbReference type="Pfam" id="PF09864"/>
    </source>
</evidence>
<name>A0ABY6N3X2_9ALTE</name>
<dbReference type="InterPro" id="IPR036328">
    <property type="entry name" value="MliC_sf"/>
</dbReference>
<keyword evidence="1" id="KW-0732">Signal</keyword>
<dbReference type="Proteomes" id="UP001163739">
    <property type="component" value="Chromosome"/>
</dbReference>
<dbReference type="EMBL" id="CP100390">
    <property type="protein sequence ID" value="UZE96705.1"/>
    <property type="molecule type" value="Genomic_DNA"/>
</dbReference>
<dbReference type="RefSeq" id="WP_265048190.1">
    <property type="nucleotide sequence ID" value="NZ_CP100390.1"/>
</dbReference>
<organism evidence="6 7">
    <name type="scientific">Alkalimarinus alittae</name>
    <dbReference type="NCBI Taxonomy" id="2961619"/>
    <lineage>
        <taxon>Bacteria</taxon>
        <taxon>Pseudomonadati</taxon>
        <taxon>Pseudomonadota</taxon>
        <taxon>Gammaproteobacteria</taxon>
        <taxon>Alteromonadales</taxon>
        <taxon>Alteromonadaceae</taxon>
        <taxon>Alkalimarinus</taxon>
    </lineage>
</organism>
<dbReference type="SUPFAM" id="SSF141488">
    <property type="entry name" value="YdhA-like"/>
    <property type="match status" value="1"/>
</dbReference>
<evidence type="ECO:0000256" key="4">
    <source>
        <dbReference type="ARBA" id="ARBA00023288"/>
    </source>
</evidence>
<proteinExistence type="predicted"/>
<dbReference type="Gene3D" id="2.40.128.200">
    <property type="match status" value="1"/>
</dbReference>
<keyword evidence="7" id="KW-1185">Reference proteome</keyword>
<evidence type="ECO:0000313" key="7">
    <source>
        <dbReference type="Proteomes" id="UP001163739"/>
    </source>
</evidence>
<feature type="domain" description="C-type lysozyme inhibitor" evidence="5">
    <location>
        <begin position="43"/>
        <end position="95"/>
    </location>
</feature>
<evidence type="ECO:0000256" key="1">
    <source>
        <dbReference type="ARBA" id="ARBA00022729"/>
    </source>
</evidence>
<gene>
    <name evidence="6" type="ORF">NKI27_02835</name>
</gene>
<keyword evidence="3" id="KW-0564">Palmitate</keyword>
<reference evidence="6" key="1">
    <citation type="submission" date="2022-06" db="EMBL/GenBank/DDBJ databases">
        <title>Alkalimarinus sp. nov., isolated from gut of a Alitta virens.</title>
        <authorList>
            <person name="Yang A.I."/>
            <person name="Shin N.-R."/>
        </authorList>
    </citation>
    <scope>NUCLEOTIDE SEQUENCE</scope>
    <source>
        <strain evidence="6">A2M4</strain>
    </source>
</reference>
<dbReference type="Pfam" id="PF09864">
    <property type="entry name" value="MliC"/>
    <property type="match status" value="1"/>
</dbReference>
<accession>A0ABY6N3X2</accession>
<dbReference type="InterPro" id="IPR018660">
    <property type="entry name" value="MliC"/>
</dbReference>
<dbReference type="PROSITE" id="PS51257">
    <property type="entry name" value="PROKAR_LIPOPROTEIN"/>
    <property type="match status" value="1"/>
</dbReference>
<evidence type="ECO:0000256" key="3">
    <source>
        <dbReference type="ARBA" id="ARBA00023139"/>
    </source>
</evidence>
<evidence type="ECO:0000256" key="2">
    <source>
        <dbReference type="ARBA" id="ARBA00023136"/>
    </source>
</evidence>
<keyword evidence="4" id="KW-0449">Lipoprotein</keyword>
<evidence type="ECO:0000313" key="6">
    <source>
        <dbReference type="EMBL" id="UZE96705.1"/>
    </source>
</evidence>
<sequence>MKFITPLTLASTLFISACTSSPQVELDNQAHTVKLSPVAMHRFQCESGAAIVATYTSDDAVTVQYKGSDYPMKIAVSASGARYVGGELEWWTKGSGPQSEGALFRHRPDGTTGDRVELCTEV</sequence>
<keyword evidence="2" id="KW-0472">Membrane</keyword>
<protein>
    <submittedName>
        <fullName evidence="6">MliC family protein</fullName>
    </submittedName>
</protein>